<organism evidence="1">
    <name type="scientific">Anguilla anguilla</name>
    <name type="common">European freshwater eel</name>
    <name type="synonym">Muraena anguilla</name>
    <dbReference type="NCBI Taxonomy" id="7936"/>
    <lineage>
        <taxon>Eukaryota</taxon>
        <taxon>Metazoa</taxon>
        <taxon>Chordata</taxon>
        <taxon>Craniata</taxon>
        <taxon>Vertebrata</taxon>
        <taxon>Euteleostomi</taxon>
        <taxon>Actinopterygii</taxon>
        <taxon>Neopterygii</taxon>
        <taxon>Teleostei</taxon>
        <taxon>Anguilliformes</taxon>
        <taxon>Anguillidae</taxon>
        <taxon>Anguilla</taxon>
    </lineage>
</organism>
<dbReference type="EMBL" id="GBXM01050523">
    <property type="protein sequence ID" value="JAH58054.1"/>
    <property type="molecule type" value="Transcribed_RNA"/>
</dbReference>
<protein>
    <submittedName>
        <fullName evidence="1">Uncharacterized protein</fullName>
    </submittedName>
</protein>
<name>A0A0E9TWJ4_ANGAN</name>
<reference evidence="1" key="1">
    <citation type="submission" date="2014-11" db="EMBL/GenBank/DDBJ databases">
        <authorList>
            <person name="Amaro Gonzalez C."/>
        </authorList>
    </citation>
    <scope>NUCLEOTIDE SEQUENCE</scope>
</reference>
<reference evidence="1" key="2">
    <citation type="journal article" date="2015" name="Fish Shellfish Immunol.">
        <title>Early steps in the European eel (Anguilla anguilla)-Vibrio vulnificus interaction in the gills: Role of the RtxA13 toxin.</title>
        <authorList>
            <person name="Callol A."/>
            <person name="Pajuelo D."/>
            <person name="Ebbesson L."/>
            <person name="Teles M."/>
            <person name="MacKenzie S."/>
            <person name="Amaro C."/>
        </authorList>
    </citation>
    <scope>NUCLEOTIDE SEQUENCE</scope>
</reference>
<evidence type="ECO:0000313" key="1">
    <source>
        <dbReference type="EMBL" id="JAH58054.1"/>
    </source>
</evidence>
<proteinExistence type="predicted"/>
<sequence length="33" mass="3966">MMSFQLINMQFIQGKKQNFCIRTATVIHTMFRT</sequence>
<dbReference type="AlphaFoldDB" id="A0A0E9TWJ4"/>
<accession>A0A0E9TWJ4</accession>